<keyword evidence="2" id="KW-0378">Hydrolase</keyword>
<feature type="signal peptide" evidence="1">
    <location>
        <begin position="1"/>
        <end position="24"/>
    </location>
</feature>
<keyword evidence="2" id="KW-0645">Protease</keyword>
<dbReference type="Gene3D" id="2.60.40.1120">
    <property type="entry name" value="Carboxypeptidase-like, regulatory domain"/>
    <property type="match status" value="1"/>
</dbReference>
<dbReference type="Proteomes" id="UP000261284">
    <property type="component" value="Unassembled WGS sequence"/>
</dbReference>
<accession>A0A3E1NH39</accession>
<comment type="caution">
    <text evidence="2">The sequence shown here is derived from an EMBL/GenBank/DDBJ whole genome shotgun (WGS) entry which is preliminary data.</text>
</comment>
<evidence type="ECO:0000313" key="2">
    <source>
        <dbReference type="EMBL" id="RFM27276.1"/>
    </source>
</evidence>
<organism evidence="2 3">
    <name type="scientific">Deminuibacter soli</name>
    <dbReference type="NCBI Taxonomy" id="2291815"/>
    <lineage>
        <taxon>Bacteria</taxon>
        <taxon>Pseudomonadati</taxon>
        <taxon>Bacteroidota</taxon>
        <taxon>Chitinophagia</taxon>
        <taxon>Chitinophagales</taxon>
        <taxon>Chitinophagaceae</taxon>
        <taxon>Deminuibacter</taxon>
    </lineage>
</organism>
<dbReference type="InterPro" id="IPR008969">
    <property type="entry name" value="CarboxyPept-like_regulatory"/>
</dbReference>
<dbReference type="AlphaFoldDB" id="A0A3E1NH39"/>
<keyword evidence="1" id="KW-0732">Signal</keyword>
<dbReference type="PROSITE" id="PS51257">
    <property type="entry name" value="PROKAR_LIPOPROTEIN"/>
    <property type="match status" value="1"/>
</dbReference>
<dbReference type="SUPFAM" id="SSF49464">
    <property type="entry name" value="Carboxypeptidase regulatory domain-like"/>
    <property type="match status" value="1"/>
</dbReference>
<dbReference type="Pfam" id="PF13715">
    <property type="entry name" value="CarbopepD_reg_2"/>
    <property type="match status" value="1"/>
</dbReference>
<name>A0A3E1NH39_9BACT</name>
<dbReference type="EMBL" id="QTJU01000005">
    <property type="protein sequence ID" value="RFM27276.1"/>
    <property type="molecule type" value="Genomic_DNA"/>
</dbReference>
<evidence type="ECO:0000313" key="3">
    <source>
        <dbReference type="Proteomes" id="UP000261284"/>
    </source>
</evidence>
<protein>
    <submittedName>
        <fullName evidence="2">Carboxypeptidase-like regulatory domain-containing protein</fullName>
    </submittedName>
</protein>
<sequence length="425" mass="49147">MKYNKFIRYLLLPCLLLLSACALCQERITGKVVSETETPLQQVSVFISNTTTGTRTDAAGNFVLDKLPAGDVTLILSYAGYEALEYTIPETLRGKTYLFKLQPQLNELEGVVVGRYDKDGWKKWGRLFTEAFIGGSAYAAQCTITNTDVLHFTYNSKTKLLRAYASAPLQADNKALGYHITVTLADFWYNTADQSLDYQAYNLFTELNGTEAEQLQWKQQREGVYQYSLLRFMRTLYQHNFKNEGYQVRVREQKPNAEKTRVQLLYRQAFEQVKDAAGPGAINQVAMHRQAEKLFPRDSLQYYRSVLAQDDRSENLHMELVNFKDIAQDTDSSTVLLHFTDYLQVTCSKIKEPLAYTHFKNRQYHLSSDELNSLRTYPVTELQLTHNMPLEIKENGYFNNVDLLLTGFWGWWERLATRLPYDYEP</sequence>
<dbReference type="RefSeq" id="WP_116848033.1">
    <property type="nucleotide sequence ID" value="NZ_QTJU01000005.1"/>
</dbReference>
<proteinExistence type="predicted"/>
<feature type="chain" id="PRO_5017708926" evidence="1">
    <location>
        <begin position="25"/>
        <end position="425"/>
    </location>
</feature>
<dbReference type="GO" id="GO:0004180">
    <property type="term" value="F:carboxypeptidase activity"/>
    <property type="evidence" value="ECO:0007669"/>
    <property type="project" value="UniProtKB-KW"/>
</dbReference>
<evidence type="ECO:0000256" key="1">
    <source>
        <dbReference type="SAM" id="SignalP"/>
    </source>
</evidence>
<keyword evidence="2" id="KW-0121">Carboxypeptidase</keyword>
<reference evidence="2 3" key="1">
    <citation type="submission" date="2018-08" db="EMBL/GenBank/DDBJ databases">
        <title>Chitinophagaceae sp. K23C18032701, a novel bacterium isolated from forest soil.</title>
        <authorList>
            <person name="Wang C."/>
        </authorList>
    </citation>
    <scope>NUCLEOTIDE SEQUENCE [LARGE SCALE GENOMIC DNA]</scope>
    <source>
        <strain evidence="2 3">K23C18032701</strain>
    </source>
</reference>
<gene>
    <name evidence="2" type="ORF">DXN05_14685</name>
</gene>
<keyword evidence="3" id="KW-1185">Reference proteome</keyword>
<dbReference type="OrthoDB" id="1223654at2"/>